<dbReference type="SUPFAM" id="SSF47459">
    <property type="entry name" value="HLH, helix-loop-helix DNA-binding domain"/>
    <property type="match status" value="1"/>
</dbReference>
<dbReference type="Proteomes" id="UP000222542">
    <property type="component" value="Unassembled WGS sequence"/>
</dbReference>
<dbReference type="GO" id="GO:0005634">
    <property type="term" value="C:nucleus"/>
    <property type="evidence" value="ECO:0007669"/>
    <property type="project" value="UniProtKB-SubCell"/>
</dbReference>
<dbReference type="Gene3D" id="4.10.280.10">
    <property type="entry name" value="Helix-loop-helix DNA-binding domain"/>
    <property type="match status" value="1"/>
</dbReference>
<evidence type="ECO:0000256" key="2">
    <source>
        <dbReference type="ARBA" id="ARBA00011738"/>
    </source>
</evidence>
<gene>
    <name evidence="10" type="primary">bHLH001</name>
    <name evidence="9" type="ORF">T459_31926</name>
</gene>
<feature type="coiled-coil region" evidence="7">
    <location>
        <begin position="208"/>
        <end position="235"/>
    </location>
</feature>
<dbReference type="GO" id="GO:0046983">
    <property type="term" value="F:protein dimerization activity"/>
    <property type="evidence" value="ECO:0007669"/>
    <property type="project" value="InterPro"/>
</dbReference>
<dbReference type="EMBL" id="AYRZ02000017">
    <property type="protein sequence ID" value="PHT64256.1"/>
    <property type="molecule type" value="Genomic_DNA"/>
</dbReference>
<dbReference type="PANTHER" id="PTHR45959">
    <property type="entry name" value="BHLH TRANSCRIPTION FACTOR"/>
    <property type="match status" value="1"/>
</dbReference>
<dbReference type="SMART" id="SM00353">
    <property type="entry name" value="HLH"/>
    <property type="match status" value="1"/>
</dbReference>
<evidence type="ECO:0000259" key="8">
    <source>
        <dbReference type="PROSITE" id="PS50888"/>
    </source>
</evidence>
<reference evidence="9 11" key="2">
    <citation type="journal article" date="2017" name="Genome Biol.">
        <title>New reference genome sequences of hot pepper reveal the massive evolution of plant disease-resistance genes by retroduplication.</title>
        <authorList>
            <person name="Kim S."/>
            <person name="Park J."/>
            <person name="Yeom S.I."/>
            <person name="Kim Y.M."/>
            <person name="Seo E."/>
            <person name="Kim K.T."/>
            <person name="Kim M.S."/>
            <person name="Lee J.M."/>
            <person name="Cheong K."/>
            <person name="Shin H.S."/>
            <person name="Kim S.B."/>
            <person name="Han K."/>
            <person name="Lee J."/>
            <person name="Park M."/>
            <person name="Lee H.A."/>
            <person name="Lee H.Y."/>
            <person name="Lee Y."/>
            <person name="Oh S."/>
            <person name="Lee J.H."/>
            <person name="Choi E."/>
            <person name="Choi E."/>
            <person name="Lee S.E."/>
            <person name="Jeon J."/>
            <person name="Kim H."/>
            <person name="Choi G."/>
            <person name="Song H."/>
            <person name="Lee J."/>
            <person name="Lee S.C."/>
            <person name="Kwon J.K."/>
            <person name="Lee H.Y."/>
            <person name="Koo N."/>
            <person name="Hong Y."/>
            <person name="Kim R.W."/>
            <person name="Kang W.H."/>
            <person name="Huh J.H."/>
            <person name="Kang B.C."/>
            <person name="Yang T.J."/>
            <person name="Lee Y.H."/>
            <person name="Bennetzen J.L."/>
            <person name="Choi D."/>
        </authorList>
    </citation>
    <scope>NUCLEOTIDE SEQUENCE [LARGE SCALE GENOMIC DNA]</scope>
    <source>
        <strain evidence="11">cv. CM334</strain>
    </source>
</reference>
<dbReference type="GO" id="GO:0003677">
    <property type="term" value="F:DNA binding"/>
    <property type="evidence" value="ECO:0007669"/>
    <property type="project" value="UniProtKB-KW"/>
</dbReference>
<dbReference type="PANTHER" id="PTHR45959:SF2">
    <property type="entry name" value="BHLH TRANSCRIPTION FACTOR"/>
    <property type="match status" value="1"/>
</dbReference>
<feature type="domain" description="BHLH" evidence="8">
    <location>
        <begin position="169"/>
        <end position="218"/>
    </location>
</feature>
<evidence type="ECO:0000256" key="4">
    <source>
        <dbReference type="ARBA" id="ARBA00023125"/>
    </source>
</evidence>
<keyword evidence="4" id="KW-0238">DNA-binding</keyword>
<protein>
    <submittedName>
        <fullName evidence="9 10">Transcription factor bHLH18</fullName>
    </submittedName>
</protein>
<keyword evidence="3" id="KW-0805">Transcription regulation</keyword>
<dbReference type="KEGG" id="cann:107879909"/>
<dbReference type="STRING" id="4072.A0A1U8HFX6"/>
<dbReference type="GO" id="GO:0006355">
    <property type="term" value="P:regulation of DNA-templated transcription"/>
    <property type="evidence" value="ECO:0007669"/>
    <property type="project" value="UniProtKB-ARBA"/>
</dbReference>
<evidence type="ECO:0000256" key="7">
    <source>
        <dbReference type="SAM" id="Coils"/>
    </source>
</evidence>
<name>A0A1U8HFX6_CAPAN</name>
<dbReference type="Gramene" id="PHT64256">
    <property type="protein sequence ID" value="PHT64256"/>
    <property type="gene ID" value="T459_31926"/>
</dbReference>
<dbReference type="EMBL" id="OR195683">
    <property type="protein sequence ID" value="WMQ53463.1"/>
    <property type="molecule type" value="mRNA"/>
</dbReference>
<reference evidence="9" key="1">
    <citation type="journal article" date="2014" name="Nat. Genet.">
        <title>Genome sequence of the hot pepper provides insights into the evolution of pungency in Capsicum species.</title>
        <authorList>
            <person name="Kim S."/>
            <person name="Park M."/>
            <person name="Yeom S.I."/>
            <person name="Kim Y.M."/>
            <person name="Lee J.M."/>
            <person name="Lee H.A."/>
            <person name="Seo E."/>
            <person name="Choi J."/>
            <person name="Cheong K."/>
            <person name="Kim K.T."/>
            <person name="Jung K."/>
            <person name="Lee G.W."/>
            <person name="Oh S.K."/>
            <person name="Bae C."/>
            <person name="Kim S.B."/>
            <person name="Lee H.Y."/>
            <person name="Kim S.Y."/>
            <person name="Kim M.S."/>
            <person name="Kang B.C."/>
            <person name="Jo Y.D."/>
            <person name="Yang H.B."/>
            <person name="Jeong H.J."/>
            <person name="Kang W.H."/>
            <person name="Kwon J.K."/>
            <person name="Shin C."/>
            <person name="Lim J.Y."/>
            <person name="Park J.H."/>
            <person name="Huh J.H."/>
            <person name="Kim J.S."/>
            <person name="Kim B.D."/>
            <person name="Cohen O."/>
            <person name="Paran I."/>
            <person name="Suh M.C."/>
            <person name="Lee S.B."/>
            <person name="Kim Y.K."/>
            <person name="Shin Y."/>
            <person name="Noh S.J."/>
            <person name="Park J."/>
            <person name="Seo Y.S."/>
            <person name="Kwon S.Y."/>
            <person name="Kim H.A."/>
            <person name="Park J.M."/>
            <person name="Kim H.J."/>
            <person name="Choi S.B."/>
            <person name="Bosland P.W."/>
            <person name="Reeves G."/>
            <person name="Jo S.H."/>
            <person name="Lee B.W."/>
            <person name="Cho H.T."/>
            <person name="Choi H.S."/>
            <person name="Lee M.S."/>
            <person name="Yu Y."/>
            <person name="Do Choi Y."/>
            <person name="Park B.S."/>
            <person name="van Deynze A."/>
            <person name="Ashrafi H."/>
            <person name="Hill T."/>
            <person name="Kim W.T."/>
            <person name="Pai H.S."/>
            <person name="Ahn H.K."/>
            <person name="Yeam I."/>
            <person name="Giovannoni J.J."/>
            <person name="Rose J.K."/>
            <person name="Sorensen I."/>
            <person name="Lee S.J."/>
            <person name="Kim R.W."/>
            <person name="Choi I.Y."/>
            <person name="Choi B.S."/>
            <person name="Lim J.S."/>
            <person name="Lee Y.H."/>
            <person name="Choi D."/>
        </authorList>
    </citation>
    <scope>NUCLEOTIDE SEQUENCE [LARGE SCALE GENOMIC DNA]</scope>
</reference>
<dbReference type="InterPro" id="IPR052610">
    <property type="entry name" value="bHLH_transcription_regulator"/>
</dbReference>
<evidence type="ECO:0000256" key="1">
    <source>
        <dbReference type="ARBA" id="ARBA00004123"/>
    </source>
</evidence>
<keyword evidence="7" id="KW-0175">Coiled coil</keyword>
<dbReference type="AlphaFoldDB" id="A0A1U8HFX6"/>
<dbReference type="InterPro" id="IPR036638">
    <property type="entry name" value="HLH_DNA-bd_sf"/>
</dbReference>
<dbReference type="Pfam" id="PF00010">
    <property type="entry name" value="HLH"/>
    <property type="match status" value="1"/>
</dbReference>
<evidence type="ECO:0000313" key="10">
    <source>
        <dbReference type="EMBL" id="WMQ53463.1"/>
    </source>
</evidence>
<comment type="subcellular location">
    <subcellularLocation>
        <location evidence="1">Nucleus</location>
    </subcellularLocation>
</comment>
<dbReference type="PROSITE" id="PS50888">
    <property type="entry name" value="BHLH"/>
    <property type="match status" value="1"/>
</dbReference>
<dbReference type="FunFam" id="4.10.280.10:FF:000095">
    <property type="entry name" value="Basic helix-loop-helix family protein"/>
    <property type="match status" value="1"/>
</dbReference>
<keyword evidence="11" id="KW-1185">Reference proteome</keyword>
<comment type="subunit">
    <text evidence="2">Homodimer.</text>
</comment>
<evidence type="ECO:0000256" key="6">
    <source>
        <dbReference type="ARBA" id="ARBA00023242"/>
    </source>
</evidence>
<evidence type="ECO:0000256" key="3">
    <source>
        <dbReference type="ARBA" id="ARBA00023015"/>
    </source>
</evidence>
<accession>A0A1U8HFX6</accession>
<proteinExistence type="evidence at transcript level"/>
<dbReference type="InterPro" id="IPR011598">
    <property type="entry name" value="bHLH_dom"/>
</dbReference>
<dbReference type="OMA" id="MEYYGFN"/>
<keyword evidence="6" id="KW-0539">Nucleus</keyword>
<evidence type="ECO:0000313" key="11">
    <source>
        <dbReference type="Proteomes" id="UP000222542"/>
    </source>
</evidence>
<organism evidence="9 11">
    <name type="scientific">Capsicum annuum</name>
    <name type="common">Capsicum pepper</name>
    <dbReference type="NCBI Taxonomy" id="4072"/>
    <lineage>
        <taxon>Eukaryota</taxon>
        <taxon>Viridiplantae</taxon>
        <taxon>Streptophyta</taxon>
        <taxon>Embryophyta</taxon>
        <taxon>Tracheophyta</taxon>
        <taxon>Spermatophyta</taxon>
        <taxon>Magnoliopsida</taxon>
        <taxon>eudicotyledons</taxon>
        <taxon>Gunneridae</taxon>
        <taxon>Pentapetalae</taxon>
        <taxon>asterids</taxon>
        <taxon>lamiids</taxon>
        <taxon>Solanales</taxon>
        <taxon>Solanaceae</taxon>
        <taxon>Solanoideae</taxon>
        <taxon>Capsiceae</taxon>
        <taxon>Capsicum</taxon>
    </lineage>
</organism>
<keyword evidence="5" id="KW-0804">Transcription</keyword>
<evidence type="ECO:0000256" key="5">
    <source>
        <dbReference type="ARBA" id="ARBA00023163"/>
    </source>
</evidence>
<dbReference type="SMR" id="A0A1U8HFX6"/>
<dbReference type="CDD" id="cd11452">
    <property type="entry name" value="bHLH_AtNAI1_like"/>
    <property type="match status" value="1"/>
</dbReference>
<reference evidence="10" key="3">
    <citation type="submission" date="2023-06" db="EMBL/GenBank/DDBJ databases">
        <authorList>
            <person name="Tian H."/>
        </authorList>
    </citation>
    <scope>NUCLEOTIDE SEQUENCE</scope>
    <source>
        <tissue evidence="10">Root</tissue>
    </source>
</reference>
<sequence length="352" mass="39799">MEYYGFNQQWPIGSFDELSAISIAASFGENTLHDSFIYHDQPILGHKRPIELSQTVEERPLKNPKTSHSWNNNNNSYHENDQMLSSQSVASPNYSHLINSNNLSNQQDVTMKPKEETTLSSSSITFAADHHNNMVCHQDSFANQNYMFKANNSCQGANKSVSTNNGKLTHAQDHIIAERKRREKLSQRFIALSALIPGLKKMDKASVLGDAIKYLKQLQERVKTLEEQTKKKSVESVVFMKKYELYGDGENSSSDENNSIGTQQMDEALPEIEARICEKDVLIRIHCEKRKGIVEKTVTEIEKLHLSIINTCALTFGTCALDITIIAQMDEEFAMTVKDLVKNLHTALKMVI</sequence>
<evidence type="ECO:0000313" key="9">
    <source>
        <dbReference type="EMBL" id="PHT64256.1"/>
    </source>
</evidence>
<dbReference type="OrthoDB" id="690068at2759"/>